<protein>
    <submittedName>
        <fullName evidence="1">Uncharacterized protein</fullName>
    </submittedName>
</protein>
<sequence length="117" mass="13822">MVLTVSLGFMVHFRLICVFLSFQSKSKLSKSAFELSKSSHTRVLYCFHWDTLHWGIVSIEFIALIASYIRTVFPLDSLHFALGHCFQFDSLCLERISPRYLRIETVYWDWCKYETVL</sequence>
<reference evidence="1 2" key="1">
    <citation type="submission" date="2021-06" db="EMBL/GenBank/DDBJ databases">
        <title>Caerostris extrusa draft genome.</title>
        <authorList>
            <person name="Kono N."/>
            <person name="Arakawa K."/>
        </authorList>
    </citation>
    <scope>NUCLEOTIDE SEQUENCE [LARGE SCALE GENOMIC DNA]</scope>
</reference>
<evidence type="ECO:0000313" key="1">
    <source>
        <dbReference type="EMBL" id="GIY78652.1"/>
    </source>
</evidence>
<accession>A0AAV4W7D4</accession>
<dbReference type="Proteomes" id="UP001054945">
    <property type="component" value="Unassembled WGS sequence"/>
</dbReference>
<keyword evidence="2" id="KW-1185">Reference proteome</keyword>
<proteinExistence type="predicted"/>
<name>A0AAV4W7D4_CAEEX</name>
<gene>
    <name evidence="1" type="ORF">CEXT_292471</name>
</gene>
<dbReference type="EMBL" id="BPLR01015779">
    <property type="protein sequence ID" value="GIY78652.1"/>
    <property type="molecule type" value="Genomic_DNA"/>
</dbReference>
<comment type="caution">
    <text evidence="1">The sequence shown here is derived from an EMBL/GenBank/DDBJ whole genome shotgun (WGS) entry which is preliminary data.</text>
</comment>
<organism evidence="1 2">
    <name type="scientific">Caerostris extrusa</name>
    <name type="common">Bark spider</name>
    <name type="synonym">Caerostris bankana</name>
    <dbReference type="NCBI Taxonomy" id="172846"/>
    <lineage>
        <taxon>Eukaryota</taxon>
        <taxon>Metazoa</taxon>
        <taxon>Ecdysozoa</taxon>
        <taxon>Arthropoda</taxon>
        <taxon>Chelicerata</taxon>
        <taxon>Arachnida</taxon>
        <taxon>Araneae</taxon>
        <taxon>Araneomorphae</taxon>
        <taxon>Entelegynae</taxon>
        <taxon>Araneoidea</taxon>
        <taxon>Araneidae</taxon>
        <taxon>Caerostris</taxon>
    </lineage>
</organism>
<evidence type="ECO:0000313" key="2">
    <source>
        <dbReference type="Proteomes" id="UP001054945"/>
    </source>
</evidence>
<dbReference type="AlphaFoldDB" id="A0AAV4W7D4"/>